<organism evidence="1">
    <name type="scientific">marine metagenome</name>
    <dbReference type="NCBI Taxonomy" id="408172"/>
    <lineage>
        <taxon>unclassified sequences</taxon>
        <taxon>metagenomes</taxon>
        <taxon>ecological metagenomes</taxon>
    </lineage>
</organism>
<feature type="non-terminal residue" evidence="1">
    <location>
        <position position="129"/>
    </location>
</feature>
<proteinExistence type="predicted"/>
<name>A0A382SHY0_9ZZZZ</name>
<dbReference type="EMBL" id="UINC01128629">
    <property type="protein sequence ID" value="SVD08511.1"/>
    <property type="molecule type" value="Genomic_DNA"/>
</dbReference>
<dbReference type="AlphaFoldDB" id="A0A382SHY0"/>
<evidence type="ECO:0000313" key="1">
    <source>
        <dbReference type="EMBL" id="SVD08511.1"/>
    </source>
</evidence>
<sequence length="129" mass="14618">VSVALLREFHARGLQPSIFPIGDSIDLASQDTVDEDFQKWIQSCITKRLEEHNRSNPMFKLWHLNGSLDSYSKEQILLTFYELDSPTKTELNIAKNNSRLAFSSSSAKTLFEDNGVENVKLIPLGFDKA</sequence>
<gene>
    <name evidence="1" type="ORF">METZ01_LOCUS361365</name>
</gene>
<reference evidence="1" key="1">
    <citation type="submission" date="2018-05" db="EMBL/GenBank/DDBJ databases">
        <authorList>
            <person name="Lanie J.A."/>
            <person name="Ng W.-L."/>
            <person name="Kazmierczak K.M."/>
            <person name="Andrzejewski T.M."/>
            <person name="Davidsen T.M."/>
            <person name="Wayne K.J."/>
            <person name="Tettelin H."/>
            <person name="Glass J.I."/>
            <person name="Rusch D."/>
            <person name="Podicherti R."/>
            <person name="Tsui H.-C.T."/>
            <person name="Winkler M.E."/>
        </authorList>
    </citation>
    <scope>NUCLEOTIDE SEQUENCE</scope>
</reference>
<accession>A0A382SHY0</accession>
<protein>
    <submittedName>
        <fullName evidence="1">Uncharacterized protein</fullName>
    </submittedName>
</protein>
<feature type="non-terminal residue" evidence="1">
    <location>
        <position position="1"/>
    </location>
</feature>